<dbReference type="SUPFAM" id="SSF48452">
    <property type="entry name" value="TPR-like"/>
    <property type="match status" value="1"/>
</dbReference>
<dbReference type="Proteomes" id="UP001515480">
    <property type="component" value="Unassembled WGS sequence"/>
</dbReference>
<evidence type="ECO:0000313" key="6">
    <source>
        <dbReference type="Proteomes" id="UP001515480"/>
    </source>
</evidence>
<feature type="region of interest" description="Disordered" evidence="3">
    <location>
        <begin position="1"/>
        <end position="20"/>
    </location>
</feature>
<dbReference type="InterPro" id="IPR001623">
    <property type="entry name" value="DnaJ_domain"/>
</dbReference>
<dbReference type="InterPro" id="IPR011990">
    <property type="entry name" value="TPR-like_helical_dom_sf"/>
</dbReference>
<keyword evidence="1" id="KW-0677">Repeat</keyword>
<name>A0AB34IM25_PRYPA</name>
<dbReference type="CDD" id="cd06257">
    <property type="entry name" value="DnaJ"/>
    <property type="match status" value="1"/>
</dbReference>
<feature type="domain" description="J" evidence="4">
    <location>
        <begin position="76"/>
        <end position="142"/>
    </location>
</feature>
<feature type="region of interest" description="Disordered" evidence="3">
    <location>
        <begin position="49"/>
        <end position="69"/>
    </location>
</feature>
<dbReference type="PROSITE" id="PS50076">
    <property type="entry name" value="DNAJ_2"/>
    <property type="match status" value="1"/>
</dbReference>
<dbReference type="GO" id="GO:0072380">
    <property type="term" value="C:TRC complex"/>
    <property type="evidence" value="ECO:0007669"/>
    <property type="project" value="TreeGrafter"/>
</dbReference>
<dbReference type="GO" id="GO:0016020">
    <property type="term" value="C:membrane"/>
    <property type="evidence" value="ECO:0007669"/>
    <property type="project" value="TreeGrafter"/>
</dbReference>
<organism evidence="5 6">
    <name type="scientific">Prymnesium parvum</name>
    <name type="common">Toxic golden alga</name>
    <dbReference type="NCBI Taxonomy" id="97485"/>
    <lineage>
        <taxon>Eukaryota</taxon>
        <taxon>Haptista</taxon>
        <taxon>Haptophyta</taxon>
        <taxon>Prymnesiophyceae</taxon>
        <taxon>Prymnesiales</taxon>
        <taxon>Prymnesiaceae</taxon>
        <taxon>Prymnesium</taxon>
    </lineage>
</organism>
<dbReference type="Gene3D" id="1.25.40.10">
    <property type="entry name" value="Tetratricopeptide repeat domain"/>
    <property type="match status" value="1"/>
</dbReference>
<sequence length="433" mass="48374">MAEEAPVYKHSLSGHAVSGDGTFEEAVSATATDDYRQQKLPEFNEFAKAVGGAKEEQSGPQEPLPEIPKMPMTVDDAYDFLQVKKEDRGNLDKVKMRFRKMSLKWHPDKNISRPEQAAEVFKAVHAAYHFLTTNNFDYQRWAESFVIPPMQTLEDVLMMALKGADPYQIEILMRKRGDYRPHQEFGINLSIPWTAGTKENPTYDVHTGSVYTKTQGIDDKTRKELGYSSYAVNDGAIVSTTAGMDTSDLLAKFGKNAIAGGDQAARPWEAVGGVGFDTTKKEKAPLYIPPDTRPDLAPNTAEAKKVAEEYNDKAVKAFKDKKWQLCYDYASEAIRLNTQKTAYLGNRAAAALKLGGKRHLRTAAEDSVLAYELDPKYTKAYVRAAEAHLALNERATVKLAIQEYEKALELDPDNQKLKSALKDAQLTWEADFE</sequence>
<evidence type="ECO:0000256" key="2">
    <source>
        <dbReference type="ARBA" id="ARBA00022803"/>
    </source>
</evidence>
<keyword evidence="2" id="KW-0802">TPR repeat</keyword>
<dbReference type="InterPro" id="IPR036869">
    <property type="entry name" value="J_dom_sf"/>
</dbReference>
<gene>
    <name evidence="5" type="ORF">AB1Y20_011259</name>
</gene>
<comment type="caution">
    <text evidence="5">The sequence shown here is derived from an EMBL/GenBank/DDBJ whole genome shotgun (WGS) entry which is preliminary data.</text>
</comment>
<accession>A0AB34IM25</accession>
<dbReference type="GO" id="GO:0060090">
    <property type="term" value="F:molecular adaptor activity"/>
    <property type="evidence" value="ECO:0007669"/>
    <property type="project" value="TreeGrafter"/>
</dbReference>
<protein>
    <recommendedName>
        <fullName evidence="4">J domain-containing protein</fullName>
    </recommendedName>
</protein>
<evidence type="ECO:0000256" key="1">
    <source>
        <dbReference type="ARBA" id="ARBA00022737"/>
    </source>
</evidence>
<dbReference type="AlphaFoldDB" id="A0AB34IM25"/>
<proteinExistence type="predicted"/>
<dbReference type="GO" id="GO:0006620">
    <property type="term" value="P:post-translational protein targeting to endoplasmic reticulum membrane"/>
    <property type="evidence" value="ECO:0007669"/>
    <property type="project" value="TreeGrafter"/>
</dbReference>
<dbReference type="EMBL" id="JBGBPQ010000022">
    <property type="protein sequence ID" value="KAL1503202.1"/>
    <property type="molecule type" value="Genomic_DNA"/>
</dbReference>
<evidence type="ECO:0000256" key="3">
    <source>
        <dbReference type="SAM" id="MobiDB-lite"/>
    </source>
</evidence>
<keyword evidence="6" id="KW-1185">Reference proteome</keyword>
<dbReference type="PANTHER" id="PTHR45831">
    <property type="entry name" value="LD24721P"/>
    <property type="match status" value="1"/>
</dbReference>
<dbReference type="PANTHER" id="PTHR45831:SF2">
    <property type="entry name" value="LD24721P"/>
    <property type="match status" value="1"/>
</dbReference>
<evidence type="ECO:0000259" key="4">
    <source>
        <dbReference type="PROSITE" id="PS50076"/>
    </source>
</evidence>
<dbReference type="Pfam" id="PF00226">
    <property type="entry name" value="DnaJ"/>
    <property type="match status" value="1"/>
</dbReference>
<dbReference type="SUPFAM" id="SSF46565">
    <property type="entry name" value="Chaperone J-domain"/>
    <property type="match status" value="1"/>
</dbReference>
<dbReference type="Gene3D" id="1.10.287.110">
    <property type="entry name" value="DnaJ domain"/>
    <property type="match status" value="1"/>
</dbReference>
<dbReference type="InterPro" id="IPR047150">
    <property type="entry name" value="SGT"/>
</dbReference>
<evidence type="ECO:0000313" key="5">
    <source>
        <dbReference type="EMBL" id="KAL1503202.1"/>
    </source>
</evidence>
<reference evidence="5 6" key="1">
    <citation type="journal article" date="2024" name="Science">
        <title>Giant polyketide synthase enzymes in the biosynthesis of giant marine polyether toxins.</title>
        <authorList>
            <person name="Fallon T.R."/>
            <person name="Shende V.V."/>
            <person name="Wierzbicki I.H."/>
            <person name="Pendleton A.L."/>
            <person name="Watervoot N.F."/>
            <person name="Auber R.P."/>
            <person name="Gonzalez D.J."/>
            <person name="Wisecaver J.H."/>
            <person name="Moore B.S."/>
        </authorList>
    </citation>
    <scope>NUCLEOTIDE SEQUENCE [LARGE SCALE GENOMIC DNA]</scope>
    <source>
        <strain evidence="5 6">12B1</strain>
    </source>
</reference>
<dbReference type="SMART" id="SM00271">
    <property type="entry name" value="DnaJ"/>
    <property type="match status" value="1"/>
</dbReference>